<protein>
    <submittedName>
        <fullName evidence="1">Uncharacterized protein</fullName>
    </submittedName>
</protein>
<sequence>MGLVLGQESSGTFGTGFQPIYQEIKGLPSNQHGFVITQPSYQKYDSRVLTQEQQIQINAQEAFRKAVEEANRLRINGGVVRQFQETQTGEPQVQLVKENSINNRELESQQLPQEEGLIQQSSSERFESFRSPPAEIIAQAPNDNEFNEEISAKAQYDAKILREQAENAHYSFKSAVADSINDHSHIRQEIRNGPQINPLGQADVSSQIAGRSLAYTIKGADLPSPVQNKSIIN</sequence>
<name>A0AAW1DNQ1_9HEMI</name>
<organism evidence="1 2">
    <name type="scientific">Rhynocoris fuscipes</name>
    <dbReference type="NCBI Taxonomy" id="488301"/>
    <lineage>
        <taxon>Eukaryota</taxon>
        <taxon>Metazoa</taxon>
        <taxon>Ecdysozoa</taxon>
        <taxon>Arthropoda</taxon>
        <taxon>Hexapoda</taxon>
        <taxon>Insecta</taxon>
        <taxon>Pterygota</taxon>
        <taxon>Neoptera</taxon>
        <taxon>Paraneoptera</taxon>
        <taxon>Hemiptera</taxon>
        <taxon>Heteroptera</taxon>
        <taxon>Panheteroptera</taxon>
        <taxon>Cimicomorpha</taxon>
        <taxon>Reduviidae</taxon>
        <taxon>Harpactorinae</taxon>
        <taxon>Harpactorini</taxon>
        <taxon>Rhynocoris</taxon>
    </lineage>
</organism>
<reference evidence="1 2" key="1">
    <citation type="submission" date="2022-12" db="EMBL/GenBank/DDBJ databases">
        <title>Chromosome-level genome assembly of true bugs.</title>
        <authorList>
            <person name="Ma L."/>
            <person name="Li H."/>
        </authorList>
    </citation>
    <scope>NUCLEOTIDE SEQUENCE [LARGE SCALE GENOMIC DNA]</scope>
    <source>
        <strain evidence="1">Lab_2022b</strain>
    </source>
</reference>
<comment type="caution">
    <text evidence="1">The sequence shown here is derived from an EMBL/GenBank/DDBJ whole genome shotgun (WGS) entry which is preliminary data.</text>
</comment>
<accession>A0AAW1DNQ1</accession>
<keyword evidence="2" id="KW-1185">Reference proteome</keyword>
<dbReference type="Proteomes" id="UP001461498">
    <property type="component" value="Unassembled WGS sequence"/>
</dbReference>
<evidence type="ECO:0000313" key="2">
    <source>
        <dbReference type="Proteomes" id="UP001461498"/>
    </source>
</evidence>
<gene>
    <name evidence="1" type="ORF">O3M35_005474</name>
</gene>
<dbReference type="AlphaFoldDB" id="A0AAW1DNQ1"/>
<proteinExistence type="predicted"/>
<dbReference type="EMBL" id="JAPXFL010000002">
    <property type="protein sequence ID" value="KAK9510753.1"/>
    <property type="molecule type" value="Genomic_DNA"/>
</dbReference>
<evidence type="ECO:0000313" key="1">
    <source>
        <dbReference type="EMBL" id="KAK9510753.1"/>
    </source>
</evidence>